<comment type="caution">
    <text evidence="1">The sequence shown here is derived from an EMBL/GenBank/DDBJ whole genome shotgun (WGS) entry which is preliminary data.</text>
</comment>
<evidence type="ECO:0000313" key="1">
    <source>
        <dbReference type="EMBL" id="CAD8068220.1"/>
    </source>
</evidence>
<organism evidence="1 2">
    <name type="scientific">Paramecium sonneborni</name>
    <dbReference type="NCBI Taxonomy" id="65129"/>
    <lineage>
        <taxon>Eukaryota</taxon>
        <taxon>Sar</taxon>
        <taxon>Alveolata</taxon>
        <taxon>Ciliophora</taxon>
        <taxon>Intramacronucleata</taxon>
        <taxon>Oligohymenophorea</taxon>
        <taxon>Peniculida</taxon>
        <taxon>Parameciidae</taxon>
        <taxon>Paramecium</taxon>
    </lineage>
</organism>
<sequence>MRGFFAITRAFVAPISKSIFRFSIQSQKIQMRIVINQINQIIRLSSTISGLRIANQYELSLFSLLEEAKGNSYLFYENQDDSAELDIRQIGLHLGCTNILY</sequence>
<keyword evidence="2" id="KW-1185">Reference proteome</keyword>
<proteinExistence type="predicted"/>
<dbReference type="Proteomes" id="UP000692954">
    <property type="component" value="Unassembled WGS sequence"/>
</dbReference>
<evidence type="ECO:0000313" key="2">
    <source>
        <dbReference type="Proteomes" id="UP000692954"/>
    </source>
</evidence>
<accession>A0A8S1LK55</accession>
<reference evidence="1" key="1">
    <citation type="submission" date="2021-01" db="EMBL/GenBank/DDBJ databases">
        <authorList>
            <consortium name="Genoscope - CEA"/>
            <person name="William W."/>
        </authorList>
    </citation>
    <scope>NUCLEOTIDE SEQUENCE</scope>
</reference>
<dbReference type="EMBL" id="CAJJDN010000024">
    <property type="protein sequence ID" value="CAD8068220.1"/>
    <property type="molecule type" value="Genomic_DNA"/>
</dbReference>
<dbReference type="AlphaFoldDB" id="A0A8S1LK55"/>
<gene>
    <name evidence="1" type="ORF">PSON_ATCC_30995.1.T0240043</name>
</gene>
<protein>
    <submittedName>
        <fullName evidence="1">Uncharacterized protein</fullName>
    </submittedName>
</protein>
<name>A0A8S1LK55_9CILI</name>